<gene>
    <name evidence="1" type="ORF">SPARVUS_LOCUS3479535</name>
</gene>
<sequence>MGKKKNLSAAEKSEIVQCHGRGMKTLDISWKLKRDHRIIKRLVADSEHRRVHADKGALRKISARSMHRIKRAAAKISLRSSKQIFEAAGASGVPLDGPDGWSSGWLVDGHPVPTRL</sequence>
<evidence type="ECO:0000313" key="2">
    <source>
        <dbReference type="Proteomes" id="UP001162483"/>
    </source>
</evidence>
<reference evidence="1" key="1">
    <citation type="submission" date="2023-05" db="EMBL/GenBank/DDBJ databases">
        <authorList>
            <person name="Stuckert A."/>
        </authorList>
    </citation>
    <scope>NUCLEOTIDE SEQUENCE</scope>
</reference>
<dbReference type="EMBL" id="CATNWA010005558">
    <property type="protein sequence ID" value="CAI9550219.1"/>
    <property type="molecule type" value="Genomic_DNA"/>
</dbReference>
<name>A0ABN9BRR4_9NEOB</name>
<dbReference type="Proteomes" id="UP001162483">
    <property type="component" value="Unassembled WGS sequence"/>
</dbReference>
<comment type="caution">
    <text evidence="1">The sequence shown here is derived from an EMBL/GenBank/DDBJ whole genome shotgun (WGS) entry which is preliminary data.</text>
</comment>
<evidence type="ECO:0000313" key="1">
    <source>
        <dbReference type="EMBL" id="CAI9550219.1"/>
    </source>
</evidence>
<organism evidence="1 2">
    <name type="scientific">Staurois parvus</name>
    <dbReference type="NCBI Taxonomy" id="386267"/>
    <lineage>
        <taxon>Eukaryota</taxon>
        <taxon>Metazoa</taxon>
        <taxon>Chordata</taxon>
        <taxon>Craniata</taxon>
        <taxon>Vertebrata</taxon>
        <taxon>Euteleostomi</taxon>
        <taxon>Amphibia</taxon>
        <taxon>Batrachia</taxon>
        <taxon>Anura</taxon>
        <taxon>Neobatrachia</taxon>
        <taxon>Ranoidea</taxon>
        <taxon>Ranidae</taxon>
        <taxon>Staurois</taxon>
    </lineage>
</organism>
<accession>A0ABN9BRR4</accession>
<protein>
    <recommendedName>
        <fullName evidence="3">Transposase IS30-like HTH domain-containing protein</fullName>
    </recommendedName>
</protein>
<evidence type="ECO:0008006" key="3">
    <source>
        <dbReference type="Google" id="ProtNLM"/>
    </source>
</evidence>
<proteinExistence type="predicted"/>
<keyword evidence="2" id="KW-1185">Reference proteome</keyword>